<keyword evidence="2" id="KW-0238">DNA-binding</keyword>
<dbReference type="SUPFAM" id="SSF51306">
    <property type="entry name" value="LexA/Signal peptidase"/>
    <property type="match status" value="1"/>
</dbReference>
<dbReference type="PROSITE" id="PS50943">
    <property type="entry name" value="HTH_CROC1"/>
    <property type="match status" value="1"/>
</dbReference>
<dbReference type="InterPro" id="IPR010982">
    <property type="entry name" value="Lambda_DNA-bd_dom_sf"/>
</dbReference>
<proteinExistence type="predicted"/>
<dbReference type="PANTHER" id="PTHR40661">
    <property type="match status" value="1"/>
</dbReference>
<dbReference type="GO" id="GO:0003677">
    <property type="term" value="F:DNA binding"/>
    <property type="evidence" value="ECO:0007669"/>
    <property type="project" value="UniProtKB-KW"/>
</dbReference>
<evidence type="ECO:0000259" key="4">
    <source>
        <dbReference type="PROSITE" id="PS50943"/>
    </source>
</evidence>
<evidence type="ECO:0000313" key="5">
    <source>
        <dbReference type="EMBL" id="DAF53418.1"/>
    </source>
</evidence>
<name>A0A8S5SS69_9CAUD</name>
<dbReference type="InterPro" id="IPR039418">
    <property type="entry name" value="LexA-like"/>
</dbReference>
<keyword evidence="1" id="KW-0805">Transcription regulation</keyword>
<dbReference type="SUPFAM" id="SSF47413">
    <property type="entry name" value="lambda repressor-like DNA-binding domains"/>
    <property type="match status" value="1"/>
</dbReference>
<dbReference type="SMART" id="SM00530">
    <property type="entry name" value="HTH_XRE"/>
    <property type="match status" value="1"/>
</dbReference>
<dbReference type="InterPro" id="IPR001387">
    <property type="entry name" value="Cro/C1-type_HTH"/>
</dbReference>
<organism evidence="5">
    <name type="scientific">Podoviridae sp. ctXBg1</name>
    <dbReference type="NCBI Taxonomy" id="2827739"/>
    <lineage>
        <taxon>Viruses</taxon>
        <taxon>Duplodnaviria</taxon>
        <taxon>Heunggongvirae</taxon>
        <taxon>Uroviricota</taxon>
        <taxon>Caudoviricetes</taxon>
    </lineage>
</organism>
<dbReference type="Gene3D" id="1.10.260.40">
    <property type="entry name" value="lambda repressor-like DNA-binding domains"/>
    <property type="match status" value="1"/>
</dbReference>
<evidence type="ECO:0000256" key="1">
    <source>
        <dbReference type="ARBA" id="ARBA00023015"/>
    </source>
</evidence>
<dbReference type="Gene3D" id="2.10.109.10">
    <property type="entry name" value="Umud Fragment, subunit A"/>
    <property type="match status" value="1"/>
</dbReference>
<protein>
    <submittedName>
        <fullName evidence="5">Helix-turn-helix domain protein</fullName>
    </submittedName>
</protein>
<keyword evidence="3" id="KW-0804">Transcription</keyword>
<dbReference type="InterPro" id="IPR036286">
    <property type="entry name" value="LexA/Signal_pep-like_sf"/>
</dbReference>
<dbReference type="Pfam" id="PF00717">
    <property type="entry name" value="Peptidase_S24"/>
    <property type="match status" value="1"/>
</dbReference>
<feature type="domain" description="HTH cro/C1-type" evidence="4">
    <location>
        <begin position="7"/>
        <end position="62"/>
    </location>
</feature>
<dbReference type="CDD" id="cd06529">
    <property type="entry name" value="S24_LexA-like"/>
    <property type="match status" value="1"/>
</dbReference>
<evidence type="ECO:0000256" key="2">
    <source>
        <dbReference type="ARBA" id="ARBA00023125"/>
    </source>
</evidence>
<accession>A0A8S5SS69</accession>
<dbReference type="Pfam" id="PF13443">
    <property type="entry name" value="HTH_26"/>
    <property type="match status" value="1"/>
</dbReference>
<dbReference type="InterPro" id="IPR015927">
    <property type="entry name" value="Peptidase_S24_S26A/B/C"/>
</dbReference>
<dbReference type="EMBL" id="BK032653">
    <property type="protein sequence ID" value="DAF53418.1"/>
    <property type="molecule type" value="Genomic_DNA"/>
</dbReference>
<evidence type="ECO:0000256" key="3">
    <source>
        <dbReference type="ARBA" id="ARBA00023163"/>
    </source>
</evidence>
<dbReference type="PANTHER" id="PTHR40661:SF1">
    <property type="entry name" value="HTH CRO_C1-TYPE DOMAIN-CONTAINING PROTEIN"/>
    <property type="match status" value="1"/>
</dbReference>
<reference evidence="5" key="1">
    <citation type="journal article" date="2021" name="Proc. Natl. Acad. Sci. U.S.A.">
        <title>A Catalog of Tens of Thousands of Viruses from Human Metagenomes Reveals Hidden Associations with Chronic Diseases.</title>
        <authorList>
            <person name="Tisza M.J."/>
            <person name="Buck C.B."/>
        </authorList>
    </citation>
    <scope>NUCLEOTIDE SEQUENCE</scope>
    <source>
        <strain evidence="5">CtXBg1</strain>
    </source>
</reference>
<dbReference type="CDD" id="cd00093">
    <property type="entry name" value="HTH_XRE"/>
    <property type="match status" value="1"/>
</dbReference>
<sequence>MKFSEKLQQLLSEQGLTGYAVSKGTGLPKSTISRILNGEASNPRSSTLAEIAAFLGITTIELTNGTDLQESYSRKLGKIKKGLRVPLLDSPTEAAYFSAIEGDVPVGSDFLPPTPFSNDNNNELIAIPMNSEALSPRIKIGDIVYFDTHITEPDSEFKAKNGDVVIAFPDNTGCAVIREFYKDDLGKAWLRATNPSWPGDKAVPCNPSKDLAGIAVSFAAKL</sequence>